<keyword evidence="2" id="KW-1185">Reference proteome</keyword>
<dbReference type="AlphaFoldDB" id="A0A8X6MPC4"/>
<comment type="caution">
    <text evidence="1">The sequence shown here is derived from an EMBL/GenBank/DDBJ whole genome shotgun (WGS) entry which is preliminary data.</text>
</comment>
<protein>
    <submittedName>
        <fullName evidence="1">Uncharacterized protein</fullName>
    </submittedName>
</protein>
<evidence type="ECO:0000313" key="2">
    <source>
        <dbReference type="Proteomes" id="UP000887013"/>
    </source>
</evidence>
<sequence length="304" mass="35944">MGKNTIEYGHESKSWNPNHFRISDFGNFRQEIFSHQDIFQEDDRISTLKIDDIEYGFSSITRNLLLQTIITCNVPQRIVAFLEAMEGDEFLIVYDSSVHLMQSFYQDFENMTELYKEDFIESPEIEYAECLLSKCVALCGEPTYFKFMLVASFLSDLVIKIFNYCGCFRILYITEFCFDVLYRRVFRKIFKSQEDYEKLLSFCNEFNEHMEPDPTVGNLCYIFHGKNLTKQVGITNFADNSFSLKKSERELFKRFYSKESLLPMPSDLEEEILDTLKSEQNCYHHGSNCDSKCYSYLDYVDQYL</sequence>
<gene>
    <name evidence="1" type="ORF">NPIL_61971</name>
</gene>
<dbReference type="OrthoDB" id="6439474at2759"/>
<proteinExistence type="predicted"/>
<evidence type="ECO:0000313" key="1">
    <source>
        <dbReference type="EMBL" id="GFS70915.1"/>
    </source>
</evidence>
<accession>A0A8X6MPC4</accession>
<organism evidence="1 2">
    <name type="scientific">Nephila pilipes</name>
    <name type="common">Giant wood spider</name>
    <name type="synonym">Nephila maculata</name>
    <dbReference type="NCBI Taxonomy" id="299642"/>
    <lineage>
        <taxon>Eukaryota</taxon>
        <taxon>Metazoa</taxon>
        <taxon>Ecdysozoa</taxon>
        <taxon>Arthropoda</taxon>
        <taxon>Chelicerata</taxon>
        <taxon>Arachnida</taxon>
        <taxon>Araneae</taxon>
        <taxon>Araneomorphae</taxon>
        <taxon>Entelegynae</taxon>
        <taxon>Araneoidea</taxon>
        <taxon>Nephilidae</taxon>
        <taxon>Nephila</taxon>
    </lineage>
</organism>
<dbReference type="EMBL" id="BMAW01049514">
    <property type="protein sequence ID" value="GFS70915.1"/>
    <property type="molecule type" value="Genomic_DNA"/>
</dbReference>
<name>A0A8X6MPC4_NEPPI</name>
<reference evidence="1" key="1">
    <citation type="submission" date="2020-08" db="EMBL/GenBank/DDBJ databases">
        <title>Multicomponent nature underlies the extraordinary mechanical properties of spider dragline silk.</title>
        <authorList>
            <person name="Kono N."/>
            <person name="Nakamura H."/>
            <person name="Mori M."/>
            <person name="Yoshida Y."/>
            <person name="Ohtoshi R."/>
            <person name="Malay A.D."/>
            <person name="Moran D.A.P."/>
            <person name="Tomita M."/>
            <person name="Numata K."/>
            <person name="Arakawa K."/>
        </authorList>
    </citation>
    <scope>NUCLEOTIDE SEQUENCE</scope>
</reference>
<dbReference type="Proteomes" id="UP000887013">
    <property type="component" value="Unassembled WGS sequence"/>
</dbReference>